<evidence type="ECO:0000256" key="1">
    <source>
        <dbReference type="SAM" id="MobiDB-lite"/>
    </source>
</evidence>
<feature type="region of interest" description="Disordered" evidence="1">
    <location>
        <begin position="1"/>
        <end position="36"/>
    </location>
</feature>
<dbReference type="AlphaFoldDB" id="A0A067QEY0"/>
<dbReference type="PANTHER" id="PTHR12496">
    <property type="entry name" value="CGI-41 METHYLTRANSFERASE"/>
    <property type="match status" value="1"/>
</dbReference>
<dbReference type="InterPro" id="IPR052220">
    <property type="entry name" value="METTL25"/>
</dbReference>
<dbReference type="eggNOG" id="KOG2651">
    <property type="taxonomic scope" value="Eukaryota"/>
</dbReference>
<dbReference type="Pfam" id="PF13679">
    <property type="entry name" value="Methyltransf_32"/>
    <property type="match status" value="1"/>
</dbReference>
<name>A0A067QEY0_ZOONE</name>
<dbReference type="InterPro" id="IPR025714">
    <property type="entry name" value="Methyltranfer_dom"/>
</dbReference>
<protein>
    <recommendedName>
        <fullName evidence="2">Methyltransferase domain-containing protein</fullName>
    </recommendedName>
</protein>
<dbReference type="PANTHER" id="PTHR12496:SF9">
    <property type="entry name" value="METHYLTRANSFERASE-LIKE PROTEIN 25-RELATED"/>
    <property type="match status" value="1"/>
</dbReference>
<reference evidence="3 4" key="1">
    <citation type="journal article" date="2014" name="Nat. Commun.">
        <title>Molecular traces of alternative social organization in a termite genome.</title>
        <authorList>
            <person name="Terrapon N."/>
            <person name="Li C."/>
            <person name="Robertson H.M."/>
            <person name="Ji L."/>
            <person name="Meng X."/>
            <person name="Booth W."/>
            <person name="Chen Z."/>
            <person name="Childers C.P."/>
            <person name="Glastad K.M."/>
            <person name="Gokhale K."/>
            <person name="Gowin J."/>
            <person name="Gronenberg W."/>
            <person name="Hermansen R.A."/>
            <person name="Hu H."/>
            <person name="Hunt B.G."/>
            <person name="Huylmans A.K."/>
            <person name="Khalil S.M."/>
            <person name="Mitchell R.D."/>
            <person name="Munoz-Torres M.C."/>
            <person name="Mustard J.A."/>
            <person name="Pan H."/>
            <person name="Reese J.T."/>
            <person name="Scharf M.E."/>
            <person name="Sun F."/>
            <person name="Vogel H."/>
            <person name="Xiao J."/>
            <person name="Yang W."/>
            <person name="Yang Z."/>
            <person name="Yang Z."/>
            <person name="Zhou J."/>
            <person name="Zhu J."/>
            <person name="Brent C.S."/>
            <person name="Elsik C.G."/>
            <person name="Goodisman M.A."/>
            <person name="Liberles D.A."/>
            <person name="Roe R.M."/>
            <person name="Vargo E.L."/>
            <person name="Vilcinskas A."/>
            <person name="Wang J."/>
            <person name="Bornberg-Bauer E."/>
            <person name="Korb J."/>
            <person name="Zhang G."/>
            <person name="Liebig J."/>
        </authorList>
    </citation>
    <scope>NUCLEOTIDE SEQUENCE [LARGE SCALE GENOMIC DNA]</scope>
    <source>
        <tissue evidence="3">Whole organism</tissue>
    </source>
</reference>
<evidence type="ECO:0000259" key="2">
    <source>
        <dbReference type="Pfam" id="PF13679"/>
    </source>
</evidence>
<proteinExistence type="predicted"/>
<keyword evidence="4" id="KW-1185">Reference proteome</keyword>
<organism evidence="3 4">
    <name type="scientific">Zootermopsis nevadensis</name>
    <name type="common">Dampwood termite</name>
    <dbReference type="NCBI Taxonomy" id="136037"/>
    <lineage>
        <taxon>Eukaryota</taxon>
        <taxon>Metazoa</taxon>
        <taxon>Ecdysozoa</taxon>
        <taxon>Arthropoda</taxon>
        <taxon>Hexapoda</taxon>
        <taxon>Insecta</taxon>
        <taxon>Pterygota</taxon>
        <taxon>Neoptera</taxon>
        <taxon>Polyneoptera</taxon>
        <taxon>Dictyoptera</taxon>
        <taxon>Blattodea</taxon>
        <taxon>Blattoidea</taxon>
        <taxon>Termitoidae</taxon>
        <taxon>Termopsidae</taxon>
        <taxon>Zootermopsis</taxon>
    </lineage>
</organism>
<dbReference type="EMBL" id="KK870012">
    <property type="protein sequence ID" value="KDQ97824.1"/>
    <property type="molecule type" value="Genomic_DNA"/>
</dbReference>
<accession>A0A067QEY0</accession>
<feature type="domain" description="Methyltransferase" evidence="2">
    <location>
        <begin position="34"/>
        <end position="108"/>
    </location>
</feature>
<sequence length="132" mass="14899">MEGEHRKSQNSTKISEGGRCNSVESGTTSKPQSQSKTLYKQVTKFVTQQTSLCSLVKEHFHPETCEQMALAGLHTCGDLAPDCCRIFSSKEEFSCLGNVCCCYHLLEEEYVRSPFWTDVDPHYPEECCMDSQ</sequence>
<gene>
    <name evidence="3" type="ORF">L798_05783</name>
</gene>
<dbReference type="InParanoid" id="A0A067QEY0"/>
<dbReference type="STRING" id="136037.A0A067QEY0"/>
<evidence type="ECO:0000313" key="3">
    <source>
        <dbReference type="EMBL" id="KDQ97824.1"/>
    </source>
</evidence>
<feature type="compositionally biased region" description="Polar residues" evidence="1">
    <location>
        <begin position="22"/>
        <end position="36"/>
    </location>
</feature>
<evidence type="ECO:0000313" key="4">
    <source>
        <dbReference type="Proteomes" id="UP000027135"/>
    </source>
</evidence>
<dbReference type="Proteomes" id="UP000027135">
    <property type="component" value="Unassembled WGS sequence"/>
</dbReference>